<comment type="caution">
    <text evidence="1">The sequence shown here is derived from an EMBL/GenBank/DDBJ whole genome shotgun (WGS) entry which is preliminary data.</text>
</comment>
<dbReference type="OrthoDB" id="5198800at2"/>
<sequence length="89" mass="9721">MSDGAVTAEYLRGFPFHKPPLGKRGYSEKAVLDFVALCARRLDGRGHLTADDVRGVRFNKPPFGKRGYDDAQVDALLDEIATAIAELDA</sequence>
<dbReference type="AlphaFoldDB" id="A0A178M2C8"/>
<protein>
    <submittedName>
        <fullName evidence="1">Cell division protein DivIVA</fullName>
    </submittedName>
</protein>
<evidence type="ECO:0000313" key="2">
    <source>
        <dbReference type="Proteomes" id="UP000078396"/>
    </source>
</evidence>
<reference evidence="1 2" key="1">
    <citation type="submission" date="2016-04" db="EMBL/GenBank/DDBJ databases">
        <title>Draft Genome Sequences of Staphylococcus capitis Strain H36, S. capitis Strain H65, S. cohnii Strain H62, S. hominis Strain H69, Mycobacterium iranicum Strain H39, Plantibacter sp. Strain H53, Pseudomonas oryzihabitans Strain H72, and Microbacterium sp. Strain H83, isolated from residential settings.</title>
        <authorList>
            <person name="Lymperopoulou D."/>
            <person name="Adams R.I."/>
            <person name="Lindow S."/>
            <person name="Coil D.A."/>
            <person name="Jospin G."/>
            <person name="Eisen J.A."/>
        </authorList>
    </citation>
    <scope>NUCLEOTIDE SEQUENCE [LARGE SCALE GENOMIC DNA]</scope>
    <source>
        <strain evidence="1 2">H39</strain>
    </source>
</reference>
<proteinExistence type="predicted"/>
<dbReference type="GO" id="GO:0051301">
    <property type="term" value="P:cell division"/>
    <property type="evidence" value="ECO:0007669"/>
    <property type="project" value="UniProtKB-KW"/>
</dbReference>
<gene>
    <name evidence="1" type="ORF">A4X20_03810</name>
</gene>
<name>A0A178M2C8_MYCIR</name>
<dbReference type="RefSeq" id="WP_064280154.1">
    <property type="nucleotide sequence ID" value="NZ_LWCS01000002.1"/>
</dbReference>
<accession>A0A178M2C8</accession>
<dbReference type="Proteomes" id="UP000078396">
    <property type="component" value="Unassembled WGS sequence"/>
</dbReference>
<dbReference type="InterPro" id="IPR019933">
    <property type="entry name" value="DivIVA_domain"/>
</dbReference>
<dbReference type="EMBL" id="LWCS01000002">
    <property type="protein sequence ID" value="OAN41955.1"/>
    <property type="molecule type" value="Genomic_DNA"/>
</dbReference>
<keyword evidence="1" id="KW-0132">Cell division</keyword>
<dbReference type="NCBIfam" id="TIGR03544">
    <property type="entry name" value="DivI1A_domain"/>
    <property type="match status" value="1"/>
</dbReference>
<organism evidence="1 2">
    <name type="scientific">Mycolicibacterium iranicum</name>
    <name type="common">Mycobacterium iranicum</name>
    <dbReference type="NCBI Taxonomy" id="912594"/>
    <lineage>
        <taxon>Bacteria</taxon>
        <taxon>Bacillati</taxon>
        <taxon>Actinomycetota</taxon>
        <taxon>Actinomycetes</taxon>
        <taxon>Mycobacteriales</taxon>
        <taxon>Mycobacteriaceae</taxon>
        <taxon>Mycolicibacterium</taxon>
    </lineage>
</organism>
<evidence type="ECO:0000313" key="1">
    <source>
        <dbReference type="EMBL" id="OAN41955.1"/>
    </source>
</evidence>
<dbReference type="Gene3D" id="6.10.250.660">
    <property type="match status" value="1"/>
</dbReference>
<dbReference type="STRING" id="912594.AWC12_11750"/>
<keyword evidence="1" id="KW-0131">Cell cycle</keyword>